<name>A0A384JBA8_BOTFB</name>
<gene>
    <name evidence="1" type="ORF">BCIN_02g08660</name>
</gene>
<dbReference type="RefSeq" id="XP_024547367.1">
    <property type="nucleotide sequence ID" value="XM_024691596.1"/>
</dbReference>
<accession>A0A384JBA8</accession>
<dbReference type="KEGG" id="bfu:BCIN_02g08660"/>
<protein>
    <submittedName>
        <fullName evidence="1">Uncharacterized protein</fullName>
    </submittedName>
</protein>
<dbReference type="GeneID" id="36393974"/>
<reference evidence="1 2" key="3">
    <citation type="journal article" date="2017" name="Mol. Plant Pathol.">
        <title>A gapless genome sequence of the fungus Botrytis cinerea.</title>
        <authorList>
            <person name="Van Kan J.A."/>
            <person name="Stassen J.H."/>
            <person name="Mosbach A."/>
            <person name="Van Der Lee T.A."/>
            <person name="Faino L."/>
            <person name="Farmer A.D."/>
            <person name="Papasotiriou D.G."/>
            <person name="Zhou S."/>
            <person name="Seidl M.F."/>
            <person name="Cottam E."/>
            <person name="Edel D."/>
            <person name="Hahn M."/>
            <person name="Schwartz D.C."/>
            <person name="Dietrich R.A."/>
            <person name="Widdison S."/>
            <person name="Scalliet G."/>
        </authorList>
    </citation>
    <scope>NUCLEOTIDE SEQUENCE [LARGE SCALE GENOMIC DNA]</scope>
    <source>
        <strain evidence="1 2">B05.10</strain>
    </source>
</reference>
<reference evidence="1 2" key="2">
    <citation type="journal article" date="2012" name="Eukaryot. Cell">
        <title>Genome update of Botrytis cinerea strains B05.10 and T4.</title>
        <authorList>
            <person name="Staats M."/>
            <person name="van Kan J.A."/>
        </authorList>
    </citation>
    <scope>NUCLEOTIDE SEQUENCE [LARGE SCALE GENOMIC DNA]</scope>
    <source>
        <strain evidence="1 2">B05.10</strain>
    </source>
</reference>
<dbReference type="VEuPathDB" id="FungiDB:Bcin02g08660"/>
<dbReference type="EMBL" id="CP009806">
    <property type="protein sequence ID" value="ATZ47604.1"/>
    <property type="molecule type" value="Genomic_DNA"/>
</dbReference>
<reference evidence="1 2" key="1">
    <citation type="journal article" date="2011" name="PLoS Genet.">
        <title>Genomic analysis of the necrotrophic fungal pathogens Sclerotinia sclerotiorum and Botrytis cinerea.</title>
        <authorList>
            <person name="Amselem J."/>
            <person name="Cuomo C.A."/>
            <person name="van Kan J.A."/>
            <person name="Viaud M."/>
            <person name="Benito E.P."/>
            <person name="Couloux A."/>
            <person name="Coutinho P.M."/>
            <person name="de Vries R.P."/>
            <person name="Dyer P.S."/>
            <person name="Fillinger S."/>
            <person name="Fournier E."/>
            <person name="Gout L."/>
            <person name="Hahn M."/>
            <person name="Kohn L."/>
            <person name="Lapalu N."/>
            <person name="Plummer K.M."/>
            <person name="Pradier J.M."/>
            <person name="Quevillon E."/>
            <person name="Sharon A."/>
            <person name="Simon A."/>
            <person name="ten Have A."/>
            <person name="Tudzynski B."/>
            <person name="Tudzynski P."/>
            <person name="Wincker P."/>
            <person name="Andrew M."/>
            <person name="Anthouard V."/>
            <person name="Beever R.E."/>
            <person name="Beffa R."/>
            <person name="Benoit I."/>
            <person name="Bouzid O."/>
            <person name="Brault B."/>
            <person name="Chen Z."/>
            <person name="Choquer M."/>
            <person name="Collemare J."/>
            <person name="Cotton P."/>
            <person name="Danchin E.G."/>
            <person name="Da Silva C."/>
            <person name="Gautier A."/>
            <person name="Giraud C."/>
            <person name="Giraud T."/>
            <person name="Gonzalez C."/>
            <person name="Grossetete S."/>
            <person name="Guldener U."/>
            <person name="Henrissat B."/>
            <person name="Howlett B.J."/>
            <person name="Kodira C."/>
            <person name="Kretschmer M."/>
            <person name="Lappartient A."/>
            <person name="Leroch M."/>
            <person name="Levis C."/>
            <person name="Mauceli E."/>
            <person name="Neuveglise C."/>
            <person name="Oeser B."/>
            <person name="Pearson M."/>
            <person name="Poulain J."/>
            <person name="Poussereau N."/>
            <person name="Quesneville H."/>
            <person name="Rascle C."/>
            <person name="Schumacher J."/>
            <person name="Segurens B."/>
            <person name="Sexton A."/>
            <person name="Silva E."/>
            <person name="Sirven C."/>
            <person name="Soanes D.M."/>
            <person name="Talbot N.J."/>
            <person name="Templeton M."/>
            <person name="Yandava C."/>
            <person name="Yarden O."/>
            <person name="Zeng Q."/>
            <person name="Rollins J.A."/>
            <person name="Lebrun M.H."/>
            <person name="Dickman M."/>
        </authorList>
    </citation>
    <scope>NUCLEOTIDE SEQUENCE [LARGE SCALE GENOMIC DNA]</scope>
    <source>
        <strain evidence="1 2">B05.10</strain>
    </source>
</reference>
<sequence>MNSFRPSTILAKWLNSCFQSVNSADQSGELDHFNIESDISRPFPFPGYSLVRINAPSCPIRFQTKPCHDSHLSFLSFNKHRDAFMAHPFLFSSDSPVCERNIKEASI</sequence>
<proteinExistence type="predicted"/>
<keyword evidence="2" id="KW-1185">Reference proteome</keyword>
<dbReference type="AlphaFoldDB" id="A0A384JBA8"/>
<evidence type="ECO:0000313" key="2">
    <source>
        <dbReference type="Proteomes" id="UP000001798"/>
    </source>
</evidence>
<dbReference type="Proteomes" id="UP000001798">
    <property type="component" value="Chromosome 2"/>
</dbReference>
<evidence type="ECO:0000313" key="1">
    <source>
        <dbReference type="EMBL" id="ATZ47604.1"/>
    </source>
</evidence>
<organism evidence="1 2">
    <name type="scientific">Botryotinia fuckeliana (strain B05.10)</name>
    <name type="common">Noble rot fungus</name>
    <name type="synonym">Botrytis cinerea</name>
    <dbReference type="NCBI Taxonomy" id="332648"/>
    <lineage>
        <taxon>Eukaryota</taxon>
        <taxon>Fungi</taxon>
        <taxon>Dikarya</taxon>
        <taxon>Ascomycota</taxon>
        <taxon>Pezizomycotina</taxon>
        <taxon>Leotiomycetes</taxon>
        <taxon>Helotiales</taxon>
        <taxon>Sclerotiniaceae</taxon>
        <taxon>Botrytis</taxon>
    </lineage>
</organism>